<dbReference type="Pfam" id="PF03692">
    <property type="entry name" value="CxxCxxCC"/>
    <property type="match status" value="1"/>
</dbReference>
<dbReference type="EMBL" id="PSYR01000002">
    <property type="protein sequence ID" value="RCN56761.1"/>
    <property type="molecule type" value="Genomic_DNA"/>
</dbReference>
<proteinExistence type="predicted"/>
<accession>A0A1C2FY91</accession>
<organism evidence="1 2">
    <name type="scientific">Acidiferrobacter thiooxydans</name>
    <dbReference type="NCBI Taxonomy" id="163359"/>
    <lineage>
        <taxon>Bacteria</taxon>
        <taxon>Pseudomonadati</taxon>
        <taxon>Pseudomonadota</taxon>
        <taxon>Gammaproteobacteria</taxon>
        <taxon>Acidiferrobacterales</taxon>
        <taxon>Acidiferrobacteraceae</taxon>
        <taxon>Acidiferrobacter</taxon>
    </lineage>
</organism>
<dbReference type="Proteomes" id="UP000253250">
    <property type="component" value="Unassembled WGS sequence"/>
</dbReference>
<dbReference type="OrthoDB" id="9810361at2"/>
<evidence type="ECO:0000313" key="2">
    <source>
        <dbReference type="Proteomes" id="UP000253250"/>
    </source>
</evidence>
<keyword evidence="2" id="KW-1185">Reference proteome</keyword>
<evidence type="ECO:0000313" key="1">
    <source>
        <dbReference type="EMBL" id="RCN56761.1"/>
    </source>
</evidence>
<protein>
    <submittedName>
        <fullName evidence="1">YkgJ family cysteine cluster protein</fullName>
    </submittedName>
</protein>
<dbReference type="PANTHER" id="PTHR35866">
    <property type="entry name" value="PUTATIVE-RELATED"/>
    <property type="match status" value="1"/>
</dbReference>
<dbReference type="STRING" id="163359.A9R16_03960"/>
<dbReference type="RefSeq" id="WP_065972014.1">
    <property type="nucleotide sequence ID" value="NZ_CP080624.1"/>
</dbReference>
<dbReference type="InterPro" id="IPR005358">
    <property type="entry name" value="Puta_zinc/iron-chelating_dom"/>
</dbReference>
<gene>
    <name evidence="1" type="ORF">C4900_13425</name>
</gene>
<comment type="caution">
    <text evidence="1">The sequence shown here is derived from an EMBL/GenBank/DDBJ whole genome shotgun (WGS) entry which is preliminary data.</text>
</comment>
<reference evidence="1 2" key="1">
    <citation type="submission" date="2018-02" db="EMBL/GenBank/DDBJ databases">
        <title>Insights into the biology of acidophilic members of the Acidiferrobacteraceae family derived from comparative genomic analyses.</title>
        <authorList>
            <person name="Issotta F."/>
            <person name="Thyssen C."/>
            <person name="Mena C."/>
            <person name="Moya A."/>
            <person name="Bellenberg S."/>
            <person name="Sproer C."/>
            <person name="Covarrubias P.C."/>
            <person name="Sand W."/>
            <person name="Quatrini R."/>
            <person name="Vera M."/>
        </authorList>
    </citation>
    <scope>NUCLEOTIDE SEQUENCE [LARGE SCALE GENOMIC DNA]</scope>
    <source>
        <strain evidence="2">m-1</strain>
    </source>
</reference>
<dbReference type="PANTHER" id="PTHR35866:SF1">
    <property type="entry name" value="YKGJ FAMILY CYSTEINE CLUSTER PROTEIN"/>
    <property type="match status" value="1"/>
</dbReference>
<dbReference type="AlphaFoldDB" id="A0A1C2FY91"/>
<sequence>MNQDPSDTRPQSPITPVKLELDDHFQFACHSGIACFNKCCQSIDIQLTPYDILRLKTRLRLSAREFLFRHTVPFEMDGHGVPGLKLRTADESTRCQFLTEQGCGVYEDRPTACRYYALGLMSMRKKDSPTDEDAYFVVKEEHCLGHHEPQTQTVRAYRESQGVDVYDDMNREWRQVVLKKRSCGPTIGKPSDRSLQLFFLASYDLDGFRDFISTPSFDEVYAIAAQEREQLMQDDVALMRFAFRFLKQSLFGETTIPERPGALEKRLARRKERTAAASGEAG</sequence>
<name>A0A1C2FY91_9GAMM</name>